<dbReference type="EMBL" id="JABWUV010000017">
    <property type="protein sequence ID" value="KAF6296107.1"/>
    <property type="molecule type" value="Genomic_DNA"/>
</dbReference>
<evidence type="ECO:0000313" key="1">
    <source>
        <dbReference type="EMBL" id="KAF6296107.1"/>
    </source>
</evidence>
<evidence type="ECO:0000313" key="2">
    <source>
        <dbReference type="Proteomes" id="UP000527355"/>
    </source>
</evidence>
<proteinExistence type="predicted"/>
<protein>
    <submittedName>
        <fullName evidence="1">Uncharacterized protein</fullName>
    </submittedName>
</protein>
<name>A0A7J7T6R8_MYOMY</name>
<organism evidence="1 2">
    <name type="scientific">Myotis myotis</name>
    <name type="common">Greater mouse-eared bat</name>
    <name type="synonym">Vespertilio myotis</name>
    <dbReference type="NCBI Taxonomy" id="51298"/>
    <lineage>
        <taxon>Eukaryota</taxon>
        <taxon>Metazoa</taxon>
        <taxon>Chordata</taxon>
        <taxon>Craniata</taxon>
        <taxon>Vertebrata</taxon>
        <taxon>Euteleostomi</taxon>
        <taxon>Mammalia</taxon>
        <taxon>Eutheria</taxon>
        <taxon>Laurasiatheria</taxon>
        <taxon>Chiroptera</taxon>
        <taxon>Yangochiroptera</taxon>
        <taxon>Vespertilionidae</taxon>
        <taxon>Myotis</taxon>
    </lineage>
</organism>
<reference evidence="1 2" key="1">
    <citation type="journal article" date="2020" name="Nature">
        <title>Six reference-quality genomes reveal evolution of bat adaptations.</title>
        <authorList>
            <person name="Jebb D."/>
            <person name="Huang Z."/>
            <person name="Pippel M."/>
            <person name="Hughes G.M."/>
            <person name="Lavrichenko K."/>
            <person name="Devanna P."/>
            <person name="Winkler S."/>
            <person name="Jermiin L.S."/>
            <person name="Skirmuntt E.C."/>
            <person name="Katzourakis A."/>
            <person name="Burkitt-Gray L."/>
            <person name="Ray D.A."/>
            <person name="Sullivan K.A.M."/>
            <person name="Roscito J.G."/>
            <person name="Kirilenko B.M."/>
            <person name="Davalos L.M."/>
            <person name="Corthals A.P."/>
            <person name="Power M.L."/>
            <person name="Jones G."/>
            <person name="Ransome R.D."/>
            <person name="Dechmann D.K.N."/>
            <person name="Locatelli A.G."/>
            <person name="Puechmaille S.J."/>
            <person name="Fedrigo O."/>
            <person name="Jarvis E.D."/>
            <person name="Hiller M."/>
            <person name="Vernes S.C."/>
            <person name="Myers E.W."/>
            <person name="Teeling E.C."/>
        </authorList>
    </citation>
    <scope>NUCLEOTIDE SEQUENCE [LARGE SCALE GENOMIC DNA]</scope>
    <source>
        <strain evidence="1">MMyoMyo1</strain>
        <tissue evidence="1">Flight muscle</tissue>
    </source>
</reference>
<dbReference type="Proteomes" id="UP000527355">
    <property type="component" value="Unassembled WGS sequence"/>
</dbReference>
<comment type="caution">
    <text evidence="1">The sequence shown here is derived from an EMBL/GenBank/DDBJ whole genome shotgun (WGS) entry which is preliminary data.</text>
</comment>
<sequence>MVNSLRPAAKSCPCLSSPGCSPKPTPLLGTVHVAPCSYHFPCSFLTFVSFTREKLRELTCGRGWPPVCQRHAGPFMHVSSRKLTQTRQRCYPADKKAHVPKEQGLARYRTLWGQEHCYSGCLCRVLLASRRRNCMRPFSPPSPPSTIPCLSSYLSPRPFYSLQVQ</sequence>
<dbReference type="AlphaFoldDB" id="A0A7J7T6R8"/>
<accession>A0A7J7T6R8</accession>
<gene>
    <name evidence="1" type="ORF">mMyoMyo1_009214</name>
</gene>
<keyword evidence="2" id="KW-1185">Reference proteome</keyword>